<evidence type="ECO:0000313" key="1">
    <source>
        <dbReference type="EMBL" id="AHF05487.1"/>
    </source>
</evidence>
<keyword evidence="2" id="KW-1185">Reference proteome</keyword>
<dbReference type="EMBL" id="CP007031">
    <property type="protein sequence ID" value="AHF05487.1"/>
    <property type="molecule type" value="Genomic_DNA"/>
</dbReference>
<protein>
    <submittedName>
        <fullName evidence="1">Uncharacterized protein</fullName>
    </submittedName>
</protein>
<dbReference type="Proteomes" id="UP000005275">
    <property type="component" value="Chromosome"/>
</dbReference>
<organism evidence="1 2">
    <name type="scientific">Marichromatium purpuratum 984</name>
    <dbReference type="NCBI Taxonomy" id="765910"/>
    <lineage>
        <taxon>Bacteria</taxon>
        <taxon>Pseudomonadati</taxon>
        <taxon>Pseudomonadota</taxon>
        <taxon>Gammaproteobacteria</taxon>
        <taxon>Chromatiales</taxon>
        <taxon>Chromatiaceae</taxon>
        <taxon>Marichromatium</taxon>
    </lineage>
</organism>
<gene>
    <name evidence="1" type="ORF">MARPU_08775</name>
</gene>
<name>W0E409_MARPU</name>
<reference evidence="1 2" key="1">
    <citation type="submission" date="2013-12" db="EMBL/GenBank/DDBJ databases">
        <authorList>
            <consortium name="DOE Joint Genome Institute"/>
            <person name="Bryant D.A."/>
            <person name="Huntemann M."/>
            <person name="Han J."/>
            <person name="Chen A."/>
            <person name="Kyrpides N."/>
            <person name="Mavromatis K."/>
            <person name="Markowitz V."/>
            <person name="Palaniappan K."/>
            <person name="Ivanova N."/>
            <person name="Schaumberg A."/>
            <person name="Pati A."/>
            <person name="Liolios K."/>
            <person name="Nordberg H.P."/>
            <person name="Cantor M.N."/>
            <person name="Hua S.X."/>
            <person name="Woyke T."/>
        </authorList>
    </citation>
    <scope>NUCLEOTIDE SEQUENCE [LARGE SCALE GENOMIC DNA]</scope>
    <source>
        <strain evidence="1 2">984</strain>
    </source>
</reference>
<evidence type="ECO:0000313" key="2">
    <source>
        <dbReference type="Proteomes" id="UP000005275"/>
    </source>
</evidence>
<accession>W0E409</accession>
<dbReference type="AlphaFoldDB" id="W0E409"/>
<proteinExistence type="predicted"/>
<sequence length="36" mass="3934">MGVDPEIVALAATTPSDRIQWISIEQAKSLNLISEH</sequence>
<dbReference type="KEGG" id="mpur:MARPU_08775"/>
<dbReference type="HOGENOM" id="CLU_3357009_0_0_6"/>